<keyword evidence="19" id="KW-1185">Reference proteome</keyword>
<evidence type="ECO:0000256" key="16">
    <source>
        <dbReference type="ARBA" id="ARBA00048930"/>
    </source>
</evidence>
<gene>
    <name evidence="18" type="primary">tsc10</name>
    <name evidence="18" type="ORF">LSUE1_G010154</name>
</gene>
<evidence type="ECO:0000259" key="17">
    <source>
        <dbReference type="SMART" id="SM00822"/>
    </source>
</evidence>
<comment type="function">
    <text evidence="15">Catalyzes the reduction of 3'-oxosphinganine (3-ketodihydrosphingosine/KDS) to sphinganine (dihydrosphingosine/DHS), the second step of de novo sphingolipid biosynthesis.</text>
</comment>
<evidence type="ECO:0000256" key="2">
    <source>
        <dbReference type="ARBA" id="ARBA00004760"/>
    </source>
</evidence>
<dbReference type="AlphaFoldDB" id="A0A8T9BRZ6"/>
<comment type="catalytic activity">
    <reaction evidence="16">
        <text>sphinganine + NADP(+) = 3-oxosphinganine + NADPH + H(+)</text>
        <dbReference type="Rhea" id="RHEA:22640"/>
        <dbReference type="ChEBI" id="CHEBI:15378"/>
        <dbReference type="ChEBI" id="CHEBI:57783"/>
        <dbReference type="ChEBI" id="CHEBI:57817"/>
        <dbReference type="ChEBI" id="CHEBI:58299"/>
        <dbReference type="ChEBI" id="CHEBI:58349"/>
        <dbReference type="EC" id="1.1.1.102"/>
    </reaction>
    <physiologicalReaction direction="right-to-left" evidence="16">
        <dbReference type="Rhea" id="RHEA:22642"/>
    </physiologicalReaction>
</comment>
<feature type="domain" description="Ketoreductase" evidence="17">
    <location>
        <begin position="15"/>
        <end position="215"/>
    </location>
</feature>
<evidence type="ECO:0000256" key="6">
    <source>
        <dbReference type="ARBA" id="ARBA00022741"/>
    </source>
</evidence>
<evidence type="ECO:0000256" key="4">
    <source>
        <dbReference type="ARBA" id="ARBA00006484"/>
    </source>
</evidence>
<dbReference type="PANTHER" id="PTHR43550">
    <property type="entry name" value="3-KETODIHYDROSPHINGOSINE REDUCTASE"/>
    <property type="match status" value="1"/>
</dbReference>
<comment type="pathway">
    <text evidence="2">Lipid metabolism; sphingolipid metabolism.</text>
</comment>
<proteinExistence type="inferred from homology"/>
<comment type="caution">
    <text evidence="18">The sequence shown here is derived from an EMBL/GenBank/DDBJ whole genome shotgun (WGS) entry which is preliminary data.</text>
</comment>
<evidence type="ECO:0000256" key="12">
    <source>
        <dbReference type="ARBA" id="ARBA00023098"/>
    </source>
</evidence>
<keyword evidence="12" id="KW-0443">Lipid metabolism</keyword>
<feature type="non-terminal residue" evidence="18">
    <location>
        <position position="277"/>
    </location>
</feature>
<name>A0A8T9BRZ6_9HELO</name>
<dbReference type="InterPro" id="IPR057326">
    <property type="entry name" value="KR_dom"/>
</dbReference>
<dbReference type="GO" id="GO:0000166">
    <property type="term" value="F:nucleotide binding"/>
    <property type="evidence" value="ECO:0007669"/>
    <property type="project" value="UniProtKB-KW"/>
</dbReference>
<keyword evidence="8" id="KW-0521">NADP</keyword>
<evidence type="ECO:0000256" key="11">
    <source>
        <dbReference type="ARBA" id="ARBA00023002"/>
    </source>
</evidence>
<evidence type="ECO:0000256" key="1">
    <source>
        <dbReference type="ARBA" id="ARBA00004586"/>
    </source>
</evidence>
<dbReference type="Proteomes" id="UP000469558">
    <property type="component" value="Unassembled WGS sequence"/>
</dbReference>
<reference evidence="18 19" key="1">
    <citation type="submission" date="2018-05" db="EMBL/GenBank/DDBJ databases">
        <title>Genome sequencing and assembly of the regulated plant pathogen Lachnellula willkommii and related sister species for the development of diagnostic species identification markers.</title>
        <authorList>
            <person name="Giroux E."/>
            <person name="Bilodeau G."/>
        </authorList>
    </citation>
    <scope>NUCLEOTIDE SEQUENCE [LARGE SCALE GENOMIC DNA]</scope>
    <source>
        <strain evidence="18 19">CBS 268.59</strain>
    </source>
</reference>
<comment type="similarity">
    <text evidence="4">Belongs to the short-chain dehydrogenases/reductases (SDR) family.</text>
</comment>
<evidence type="ECO:0000256" key="3">
    <source>
        <dbReference type="ARBA" id="ARBA00004991"/>
    </source>
</evidence>
<evidence type="ECO:0000256" key="14">
    <source>
        <dbReference type="ARBA" id="ARBA00026112"/>
    </source>
</evidence>
<evidence type="ECO:0000256" key="13">
    <source>
        <dbReference type="ARBA" id="ARBA00023136"/>
    </source>
</evidence>
<evidence type="ECO:0000256" key="8">
    <source>
        <dbReference type="ARBA" id="ARBA00022857"/>
    </source>
</evidence>
<keyword evidence="10" id="KW-1133">Transmembrane helix</keyword>
<comment type="pathway">
    <text evidence="3">Sphingolipid metabolism.</text>
</comment>
<dbReference type="SUPFAM" id="SSF51735">
    <property type="entry name" value="NAD(P)-binding Rossmann-fold domains"/>
    <property type="match status" value="1"/>
</dbReference>
<dbReference type="GO" id="GO:0030148">
    <property type="term" value="P:sphingolipid biosynthetic process"/>
    <property type="evidence" value="ECO:0007669"/>
    <property type="project" value="InterPro"/>
</dbReference>
<evidence type="ECO:0000313" key="19">
    <source>
        <dbReference type="Proteomes" id="UP000469558"/>
    </source>
</evidence>
<dbReference type="SMART" id="SM00822">
    <property type="entry name" value="PKS_KR"/>
    <property type="match status" value="1"/>
</dbReference>
<evidence type="ECO:0000256" key="10">
    <source>
        <dbReference type="ARBA" id="ARBA00022989"/>
    </source>
</evidence>
<keyword evidence="6" id="KW-0547">Nucleotide-binding</keyword>
<dbReference type="OrthoDB" id="10267115at2759"/>
<organism evidence="18 19">
    <name type="scientific">Lachnellula suecica</name>
    <dbReference type="NCBI Taxonomy" id="602035"/>
    <lineage>
        <taxon>Eukaryota</taxon>
        <taxon>Fungi</taxon>
        <taxon>Dikarya</taxon>
        <taxon>Ascomycota</taxon>
        <taxon>Pezizomycotina</taxon>
        <taxon>Leotiomycetes</taxon>
        <taxon>Helotiales</taxon>
        <taxon>Lachnaceae</taxon>
        <taxon>Lachnellula</taxon>
    </lineage>
</organism>
<accession>A0A8T9BRZ6</accession>
<keyword evidence="5" id="KW-0812">Transmembrane</keyword>
<keyword evidence="9" id="KW-0746">Sphingolipid metabolism</keyword>
<keyword evidence="7" id="KW-0256">Endoplasmic reticulum</keyword>
<dbReference type="FunFam" id="3.40.50.720:FF:000456">
    <property type="entry name" value="3-ketodihydrosphingosine reductase tsc10"/>
    <property type="match status" value="1"/>
</dbReference>
<comment type="subcellular location">
    <subcellularLocation>
        <location evidence="1">Endoplasmic reticulum membrane</location>
    </subcellularLocation>
</comment>
<evidence type="ECO:0000313" key="18">
    <source>
        <dbReference type="EMBL" id="TVY56210.1"/>
    </source>
</evidence>
<evidence type="ECO:0000256" key="7">
    <source>
        <dbReference type="ARBA" id="ARBA00022824"/>
    </source>
</evidence>
<dbReference type="PRINTS" id="PR00081">
    <property type="entry name" value="GDHRDH"/>
</dbReference>
<dbReference type="GO" id="GO:0006666">
    <property type="term" value="P:3-keto-sphinganine metabolic process"/>
    <property type="evidence" value="ECO:0007669"/>
    <property type="project" value="InterPro"/>
</dbReference>
<dbReference type="InterPro" id="IPR045022">
    <property type="entry name" value="KDSR-like"/>
</dbReference>
<evidence type="ECO:0000256" key="9">
    <source>
        <dbReference type="ARBA" id="ARBA00022919"/>
    </source>
</evidence>
<dbReference type="PANTHER" id="PTHR43550:SF3">
    <property type="entry name" value="3-KETODIHYDROSPHINGOSINE REDUCTASE"/>
    <property type="match status" value="1"/>
</dbReference>
<evidence type="ECO:0000256" key="15">
    <source>
        <dbReference type="ARBA" id="ARBA00044737"/>
    </source>
</evidence>
<evidence type="ECO:0000256" key="5">
    <source>
        <dbReference type="ARBA" id="ARBA00022692"/>
    </source>
</evidence>
<dbReference type="Gene3D" id="3.40.50.720">
    <property type="entry name" value="NAD(P)-binding Rossmann-like Domain"/>
    <property type="match status" value="1"/>
</dbReference>
<dbReference type="InterPro" id="IPR036291">
    <property type="entry name" value="NAD(P)-bd_dom_sf"/>
</dbReference>
<dbReference type="GO" id="GO:0005789">
    <property type="term" value="C:endoplasmic reticulum membrane"/>
    <property type="evidence" value="ECO:0007669"/>
    <property type="project" value="UniProtKB-SubCell"/>
</dbReference>
<dbReference type="CDD" id="cd08939">
    <property type="entry name" value="KDSR-like_SDR_c"/>
    <property type="match status" value="1"/>
</dbReference>
<dbReference type="Pfam" id="PF00106">
    <property type="entry name" value="adh_short"/>
    <property type="match status" value="1"/>
</dbReference>
<dbReference type="GO" id="GO:0047560">
    <property type="term" value="F:3-dehydrosphinganine reductase activity"/>
    <property type="evidence" value="ECO:0007669"/>
    <property type="project" value="UniProtKB-EC"/>
</dbReference>
<protein>
    <recommendedName>
        <fullName evidence="14">3-dehydrosphinganine reductase</fullName>
        <ecNumber evidence="14">1.1.1.102</ecNumber>
    </recommendedName>
</protein>
<sequence>MGTAWSTNQFPVDGKTILITGASQGMGREVARQLAEKGANIVIVARTPTKLASAISYIAAGALHPSTQRFHSISADLSQASESVRVIDEVVAWNNGKAPDTVWCCAGSAHPTLFIDTSAETLQAQMQGNYFTSAYMAHAILKLWLRPNSTTSDSKQKVEPRHLIFTSSFIAFYTFAGYAPYAPAKAALRSLSDTLSQEMNLYAAAHPNAPCVRLHTVFPATILTEGYEAEEQVKHGLTRQFEEDDDGQTPRVVAAKSIRALEAGQEIVTTDFLTGLV</sequence>
<dbReference type="InterPro" id="IPR002347">
    <property type="entry name" value="SDR_fam"/>
</dbReference>
<dbReference type="EC" id="1.1.1.102" evidence="14"/>
<dbReference type="EMBL" id="QGMK01002760">
    <property type="protein sequence ID" value="TVY56210.1"/>
    <property type="molecule type" value="Genomic_DNA"/>
</dbReference>
<keyword evidence="11" id="KW-0560">Oxidoreductase</keyword>
<keyword evidence="13" id="KW-0472">Membrane</keyword>